<organism evidence="6 7">
    <name type="scientific">Symbiochloris irregularis</name>
    <dbReference type="NCBI Taxonomy" id="706552"/>
    <lineage>
        <taxon>Eukaryota</taxon>
        <taxon>Viridiplantae</taxon>
        <taxon>Chlorophyta</taxon>
        <taxon>core chlorophytes</taxon>
        <taxon>Trebouxiophyceae</taxon>
        <taxon>Trebouxiales</taxon>
        <taxon>Trebouxiaceae</taxon>
        <taxon>Symbiochloris</taxon>
    </lineage>
</organism>
<gene>
    <name evidence="6" type="ORF">WJX73_004730</name>
</gene>
<accession>A0AAW1PZR7</accession>
<evidence type="ECO:0000256" key="3">
    <source>
        <dbReference type="ARBA" id="ARBA00022946"/>
    </source>
</evidence>
<protein>
    <recommendedName>
        <fullName evidence="8">ATP synthase mitochondrial F1 complex assembly factor 2</fullName>
    </recommendedName>
</protein>
<comment type="subcellular location">
    <subcellularLocation>
        <location evidence="1">Mitochondrion</location>
    </subcellularLocation>
</comment>
<dbReference type="GO" id="GO:0005739">
    <property type="term" value="C:mitochondrion"/>
    <property type="evidence" value="ECO:0007669"/>
    <property type="project" value="UniProtKB-SubCell"/>
</dbReference>
<name>A0AAW1PZR7_9CHLO</name>
<keyword evidence="7" id="KW-1185">Reference proteome</keyword>
<dbReference type="SUPFAM" id="SSF160909">
    <property type="entry name" value="ATP12-like"/>
    <property type="match status" value="1"/>
</dbReference>
<evidence type="ECO:0008006" key="8">
    <source>
        <dbReference type="Google" id="ProtNLM"/>
    </source>
</evidence>
<dbReference type="InterPro" id="IPR042272">
    <property type="entry name" value="ATP12_ATP_synth-F1-assembly_N"/>
</dbReference>
<dbReference type="Gene3D" id="1.10.3580.10">
    <property type="entry name" value="ATP12 ATPase"/>
    <property type="match status" value="1"/>
</dbReference>
<keyword evidence="4" id="KW-0496">Mitochondrion</keyword>
<evidence type="ECO:0000313" key="6">
    <source>
        <dbReference type="EMBL" id="KAK9813713.1"/>
    </source>
</evidence>
<dbReference type="EMBL" id="JALJOQ010000003">
    <property type="protein sequence ID" value="KAK9813713.1"/>
    <property type="molecule type" value="Genomic_DNA"/>
</dbReference>
<keyword evidence="5" id="KW-0143">Chaperone</keyword>
<keyword evidence="3" id="KW-0809">Transit peptide</keyword>
<evidence type="ECO:0000313" key="7">
    <source>
        <dbReference type="Proteomes" id="UP001465755"/>
    </source>
</evidence>
<dbReference type="Pfam" id="PF07542">
    <property type="entry name" value="ATP12"/>
    <property type="match status" value="1"/>
</dbReference>
<comment type="similarity">
    <text evidence="2">Belongs to the ATP12 family.</text>
</comment>
<dbReference type="Proteomes" id="UP001465755">
    <property type="component" value="Unassembled WGS sequence"/>
</dbReference>
<dbReference type="GO" id="GO:0033615">
    <property type="term" value="P:mitochondrial proton-transporting ATP synthase complex assembly"/>
    <property type="evidence" value="ECO:0007669"/>
    <property type="project" value="TreeGrafter"/>
</dbReference>
<evidence type="ECO:0000256" key="5">
    <source>
        <dbReference type="ARBA" id="ARBA00023186"/>
    </source>
</evidence>
<evidence type="ECO:0000256" key="4">
    <source>
        <dbReference type="ARBA" id="ARBA00023128"/>
    </source>
</evidence>
<sequence length="278" mass="30109">MSFASRRLQSLAGLSALTPFDIAGILAVQSKLACFEQQQRGVITRPRWYDKVEVTDRGPWAGFQISLDGRALRTPAKHPLLLPTRLLAAAIAAEWQWQESGKLRPHTMPLMTLAATALDQPKSKEDVIETLLGFLDTDGLCCRSKDPSVSERQSKVLNPILQRAGQRLGADFTTSSSIFGSPQSDAAAIAVQNHLAGLDHWRLAATDSLSAACKSVLMGISVTQGWLTMHEALEAASLEESINIEGWGLVEGGHDIDAADLRVRISAPCVFARLLTLT</sequence>
<evidence type="ECO:0000256" key="2">
    <source>
        <dbReference type="ARBA" id="ARBA00008231"/>
    </source>
</evidence>
<dbReference type="InterPro" id="IPR023335">
    <property type="entry name" value="ATP12_ortho_dom_sf"/>
</dbReference>
<dbReference type="InterPro" id="IPR011419">
    <property type="entry name" value="ATP12_ATP_synth-F1-assembly"/>
</dbReference>
<dbReference type="PANTHER" id="PTHR21013:SF10">
    <property type="entry name" value="ATP SYNTHASE MITOCHONDRIAL F1 COMPLEX ASSEMBLY FACTOR 2"/>
    <property type="match status" value="1"/>
</dbReference>
<dbReference type="Gene3D" id="3.30.2180.10">
    <property type="entry name" value="ATP12-like"/>
    <property type="match status" value="1"/>
</dbReference>
<dbReference type="PANTHER" id="PTHR21013">
    <property type="entry name" value="ATP SYNTHASE MITOCHONDRIAL F1 COMPLEX ASSEMBLY FACTOR 2/ATP12 PROTEIN, MITOCHONDRIAL PRECURSOR"/>
    <property type="match status" value="1"/>
</dbReference>
<comment type="caution">
    <text evidence="6">The sequence shown here is derived from an EMBL/GenBank/DDBJ whole genome shotgun (WGS) entry which is preliminary data.</text>
</comment>
<reference evidence="6 7" key="1">
    <citation type="journal article" date="2024" name="Nat. Commun.">
        <title>Phylogenomics reveals the evolutionary origins of lichenization in chlorophyte algae.</title>
        <authorList>
            <person name="Puginier C."/>
            <person name="Libourel C."/>
            <person name="Otte J."/>
            <person name="Skaloud P."/>
            <person name="Haon M."/>
            <person name="Grisel S."/>
            <person name="Petersen M."/>
            <person name="Berrin J.G."/>
            <person name="Delaux P.M."/>
            <person name="Dal Grande F."/>
            <person name="Keller J."/>
        </authorList>
    </citation>
    <scope>NUCLEOTIDE SEQUENCE [LARGE SCALE GENOMIC DNA]</scope>
    <source>
        <strain evidence="6 7">SAG 2036</strain>
    </source>
</reference>
<dbReference type="AlphaFoldDB" id="A0AAW1PZR7"/>
<evidence type="ECO:0000256" key="1">
    <source>
        <dbReference type="ARBA" id="ARBA00004173"/>
    </source>
</evidence>
<proteinExistence type="inferred from homology"/>